<dbReference type="SMART" id="SM00320">
    <property type="entry name" value="WD40"/>
    <property type="match status" value="3"/>
</dbReference>
<dbReference type="Pfam" id="PF00400">
    <property type="entry name" value="WD40"/>
    <property type="match status" value="1"/>
</dbReference>
<dbReference type="GO" id="GO:0005737">
    <property type="term" value="C:cytoplasm"/>
    <property type="evidence" value="ECO:0000318"/>
    <property type="project" value="GO_Central"/>
</dbReference>
<dbReference type="SUPFAM" id="SSF50978">
    <property type="entry name" value="WD40 repeat-like"/>
    <property type="match status" value="3"/>
</dbReference>
<evidence type="ECO:0000313" key="1">
    <source>
        <dbReference type="EMBL" id="CAK64442.1"/>
    </source>
</evidence>
<dbReference type="GeneID" id="5017624"/>
<dbReference type="OrthoDB" id="10268105at2759"/>
<dbReference type="InterPro" id="IPR049916">
    <property type="entry name" value="WDR72-like"/>
</dbReference>
<dbReference type="KEGG" id="ptm:GSPATT00033918001"/>
<protein>
    <submittedName>
        <fullName evidence="1">Uncharacterized protein</fullName>
    </submittedName>
</protein>
<sequence length="1292" mass="151331">MILNDFFMIKTNQEEQIEILDKLYTNFYYIAQNIMPNFIFPLLYRNRTLQSHIVENVIGNDDILVTAGQNGELVIWKQSLNPRIVIYPNLSNAYGKLLTMNLVRLPFLNILDRAEQCVLAIHEDRRIRIFDCHDGRCVGISAHDSAGPVQYCVPLSSNNCRFLILGMQNGLSLFDLWKMKSVKQYECKVRSLCQLDINTVCVLDQENYLHLINLSPLNNERYLNFKEFKRKREQIKQDFKELKLCDGLKKLKIEGISSNRIRHMSFNQEYQHLTILMHRQLYLVFDIFESPWILCVSQSKNNQKFDKVYYSKECLYITTRNGSVLGLEYKDIIYLLSILKEQSDFVYGFKEFQFTKIADSQFSRLQVNFQELITGSEDQKVQNGIFILKTQVYQYKNQCLCKYNLKDVNLDMSLIRINQPDSDIKFNGFKWSFNTFSDLIKIETLKQGCKQVEAFNFKEFGQDDLLWNLGQMTTKEFQTKYLPYINIDTQITCAFISVNEDSQIYWFGCSNGIILGFPTIYSSKSYFIYRIKMDEKAVTFIYQKGKYLIASSESGQFIIMDYSLVFNERMGEQQVEFLDLEPTQRIYFPSYAKKTIRIHKLENESYEEVQSNNQQQKFQKIAILMENNVIIIINFISWRSIIEIAWNQSIGFGVWFVVVQGGESLVFDYKGRYLRTLMIEQYHSLFQVEKKLTKVKDKVISHHYISEFKREFNKSISKVYRLLEFQQRNNYIKMQSPYPSLYEVGGQFKHWQFEAEQAAKMLYLIDHNSVKSNMRMCKFVENSIGEMEWWDLKKQGDNNNQNRLFLMLHPWEADGSIKYIKPTFSPLIGVQSMGYCVSFAFSRGWDVSPYFTSQRAMSLMHFYLSCLSKEAQVFNQLMIQTVELLTKKKQLLDQNFKPMDLFLLAQYTIDESNEVMNAACNLILSQIRKSDQDMQEQHKLIRELLELNKEQQGHTFSNVEVILLMLESYLTGMCQTLQQSEDLKRRVIQGLNLKNCIVNPHLCAPLLKVFVDVQQHFRNTYNPSDIFRNLFFIFFQYNTVIEYSEILTQGGQQIQSVNLLKEISKQSDDMKKRMRQLTAKSIIQVAIAAPVDFTKILNKDIVNLETHLFYPSSIIEIIRNYIKSQHNNIHKQLPILMDIILKSLDPNNPNLRKVCHRSATYALQTICKTFKCVCFHQQTQKIAIGDTQIIIYDLRTAVKWRVLDGHSGQVNCLEFDHTGKQLASFSDTDWKIKIWKVGSTGFFGAIIGIQGKPAKDMTVRQQPLDHPQIQWSQDDSKVYLMSNGQSVGQCQL</sequence>
<organism evidence="1 2">
    <name type="scientific">Paramecium tetraurelia</name>
    <dbReference type="NCBI Taxonomy" id="5888"/>
    <lineage>
        <taxon>Eukaryota</taxon>
        <taxon>Sar</taxon>
        <taxon>Alveolata</taxon>
        <taxon>Ciliophora</taxon>
        <taxon>Intramacronucleata</taxon>
        <taxon>Oligohymenophorea</taxon>
        <taxon>Peniculida</taxon>
        <taxon>Parameciidae</taxon>
        <taxon>Paramecium</taxon>
    </lineage>
</organism>
<dbReference type="Proteomes" id="UP000000600">
    <property type="component" value="Unassembled WGS sequence"/>
</dbReference>
<dbReference type="InterPro" id="IPR001680">
    <property type="entry name" value="WD40_rpt"/>
</dbReference>
<dbReference type="PANTHER" id="PTHR44099:SF4">
    <property type="entry name" value="RABCONNECTIN-3B, ISOFORM A"/>
    <property type="match status" value="1"/>
</dbReference>
<dbReference type="EMBL" id="CT868031">
    <property type="protein sequence ID" value="CAK64442.1"/>
    <property type="molecule type" value="Genomic_DNA"/>
</dbReference>
<dbReference type="Gene3D" id="2.130.10.10">
    <property type="entry name" value="YVTN repeat-like/Quinoprotein amine dehydrogenase"/>
    <property type="match status" value="2"/>
</dbReference>
<dbReference type="OMA" id="YINIDTQ"/>
<dbReference type="HOGENOM" id="CLU_257566_0_0_1"/>
<evidence type="ECO:0000313" key="2">
    <source>
        <dbReference type="Proteomes" id="UP000000600"/>
    </source>
</evidence>
<dbReference type="InterPro" id="IPR036322">
    <property type="entry name" value="WD40_repeat_dom_sf"/>
</dbReference>
<accession>A0C0X5</accession>
<keyword evidence="2" id="KW-1185">Reference proteome</keyword>
<reference evidence="1 2" key="1">
    <citation type="journal article" date="2006" name="Nature">
        <title>Global trends of whole-genome duplications revealed by the ciliate Paramecium tetraurelia.</title>
        <authorList>
            <consortium name="Genoscope"/>
            <person name="Aury J.-M."/>
            <person name="Jaillon O."/>
            <person name="Duret L."/>
            <person name="Noel B."/>
            <person name="Jubin C."/>
            <person name="Porcel B.M."/>
            <person name="Segurens B."/>
            <person name="Daubin V."/>
            <person name="Anthouard V."/>
            <person name="Aiach N."/>
            <person name="Arnaiz O."/>
            <person name="Billaut A."/>
            <person name="Beisson J."/>
            <person name="Blanc I."/>
            <person name="Bouhouche K."/>
            <person name="Camara F."/>
            <person name="Duharcourt S."/>
            <person name="Guigo R."/>
            <person name="Gogendeau D."/>
            <person name="Katinka M."/>
            <person name="Keller A.-M."/>
            <person name="Kissmehl R."/>
            <person name="Klotz C."/>
            <person name="Koll F."/>
            <person name="Le Moue A."/>
            <person name="Lepere C."/>
            <person name="Malinsky S."/>
            <person name="Nowacki M."/>
            <person name="Nowak J.K."/>
            <person name="Plattner H."/>
            <person name="Poulain J."/>
            <person name="Ruiz F."/>
            <person name="Serrano V."/>
            <person name="Zagulski M."/>
            <person name="Dessen P."/>
            <person name="Betermier M."/>
            <person name="Weissenbach J."/>
            <person name="Scarpelli C."/>
            <person name="Schachter V."/>
            <person name="Sperling L."/>
            <person name="Meyer E."/>
            <person name="Cohen J."/>
            <person name="Wincker P."/>
        </authorList>
    </citation>
    <scope>NUCLEOTIDE SEQUENCE [LARGE SCALE GENOMIC DNA]</scope>
    <source>
        <strain evidence="1 2">Stock d4-2</strain>
    </source>
</reference>
<dbReference type="STRING" id="5888.A0C0X5"/>
<dbReference type="InParanoid" id="A0C0X5"/>
<dbReference type="InterPro" id="IPR015943">
    <property type="entry name" value="WD40/YVTN_repeat-like_dom_sf"/>
</dbReference>
<dbReference type="PANTHER" id="PTHR44099">
    <property type="entry name" value="RABCONNECTIN-3B, ISOFORM A"/>
    <property type="match status" value="1"/>
</dbReference>
<dbReference type="RefSeq" id="XP_001431840.1">
    <property type="nucleotide sequence ID" value="XM_001431803.1"/>
</dbReference>
<proteinExistence type="predicted"/>
<name>A0C0X5_PARTE</name>
<gene>
    <name evidence="1" type="ORF">GSPATT00033918001</name>
</gene>
<dbReference type="eggNOG" id="KOG4155">
    <property type="taxonomic scope" value="Eukaryota"/>
</dbReference>